<keyword evidence="3" id="KW-1185">Reference proteome</keyword>
<dbReference type="RefSeq" id="WP_143184420.1">
    <property type="nucleotide sequence ID" value="NZ_FQYR01000005.1"/>
</dbReference>
<sequence>MKKLLLITDLGRIRSLQFKKAGDDPAEKDHLVEHINRPISAPKGQLVTDTSGKFNRGSAAGEGKAMSHASYGKLEEEMEKRSLEQVADEISSVVSNGNCHTFTLVAPKQILKRLTNTLPPQVRSMMNGSLGADLIKEPRLNLEKRFKVC</sequence>
<gene>
    <name evidence="2" type="ORF">SAMN02745181_2841</name>
</gene>
<evidence type="ECO:0000256" key="1">
    <source>
        <dbReference type="SAM" id="MobiDB-lite"/>
    </source>
</evidence>
<proteinExistence type="predicted"/>
<dbReference type="InterPro" id="IPR019291">
    <property type="entry name" value="Host_attachment_protein"/>
</dbReference>
<dbReference type="AlphaFoldDB" id="A0A1M6NFR4"/>
<evidence type="ECO:0000313" key="2">
    <source>
        <dbReference type="EMBL" id="SHJ94474.1"/>
    </source>
</evidence>
<dbReference type="Proteomes" id="UP000184510">
    <property type="component" value="Unassembled WGS sequence"/>
</dbReference>
<name>A0A1M6NFR4_9BACT</name>
<dbReference type="EMBL" id="FQYR01000005">
    <property type="protein sequence ID" value="SHJ94474.1"/>
    <property type="molecule type" value="Genomic_DNA"/>
</dbReference>
<reference evidence="2 3" key="1">
    <citation type="submission" date="2016-11" db="EMBL/GenBank/DDBJ databases">
        <authorList>
            <person name="Jaros S."/>
            <person name="Januszkiewicz K."/>
            <person name="Wedrychowicz H."/>
        </authorList>
    </citation>
    <scope>NUCLEOTIDE SEQUENCE [LARGE SCALE GENOMIC DNA]</scope>
    <source>
        <strain evidence="2 3">DSM 18772</strain>
    </source>
</reference>
<dbReference type="Pfam" id="PF10116">
    <property type="entry name" value="Host_attach"/>
    <property type="match status" value="1"/>
</dbReference>
<dbReference type="InParanoid" id="A0A1M6NFR4"/>
<protein>
    <submittedName>
        <fullName evidence="2">Protein required for attachment to host cells</fullName>
    </submittedName>
</protein>
<evidence type="ECO:0000313" key="3">
    <source>
        <dbReference type="Proteomes" id="UP000184510"/>
    </source>
</evidence>
<accession>A0A1M6NFR4</accession>
<organism evidence="2 3">
    <name type="scientific">Rubritalea squalenifaciens DSM 18772</name>
    <dbReference type="NCBI Taxonomy" id="1123071"/>
    <lineage>
        <taxon>Bacteria</taxon>
        <taxon>Pseudomonadati</taxon>
        <taxon>Verrucomicrobiota</taxon>
        <taxon>Verrucomicrobiia</taxon>
        <taxon>Verrucomicrobiales</taxon>
        <taxon>Rubritaleaceae</taxon>
        <taxon>Rubritalea</taxon>
    </lineage>
</organism>
<feature type="region of interest" description="Disordered" evidence="1">
    <location>
        <begin position="42"/>
        <end position="69"/>
    </location>
</feature>